<dbReference type="Pfam" id="PF00924">
    <property type="entry name" value="MS_channel_2nd"/>
    <property type="match status" value="1"/>
</dbReference>
<dbReference type="PANTHER" id="PTHR30566:SF25">
    <property type="entry name" value="INNER MEMBRANE PROTEIN"/>
    <property type="match status" value="1"/>
</dbReference>
<dbReference type="SUPFAM" id="SSF82861">
    <property type="entry name" value="Mechanosensitive channel protein MscS (YggB), transmembrane region"/>
    <property type="match status" value="1"/>
</dbReference>
<evidence type="ECO:0000313" key="10">
    <source>
        <dbReference type="EMBL" id="AUG32696.1"/>
    </source>
</evidence>
<comment type="subcellular location">
    <subcellularLocation>
        <location evidence="1">Cell membrane</location>
        <topology evidence="1">Multi-pass membrane protein</topology>
    </subcellularLocation>
</comment>
<evidence type="ECO:0000256" key="2">
    <source>
        <dbReference type="ARBA" id="ARBA00008017"/>
    </source>
</evidence>
<dbReference type="InterPro" id="IPR010920">
    <property type="entry name" value="LSM_dom_sf"/>
</dbReference>
<feature type="transmembrane region" description="Helical" evidence="7">
    <location>
        <begin position="148"/>
        <end position="167"/>
    </location>
</feature>
<evidence type="ECO:0000256" key="7">
    <source>
        <dbReference type="SAM" id="Phobius"/>
    </source>
</evidence>
<dbReference type="InterPro" id="IPR011066">
    <property type="entry name" value="MscS_channel_C_sf"/>
</dbReference>
<proteinExistence type="inferred from homology"/>
<keyword evidence="6 7" id="KW-0472">Membrane</keyword>
<evidence type="ECO:0000256" key="6">
    <source>
        <dbReference type="ARBA" id="ARBA00023136"/>
    </source>
</evidence>
<dbReference type="EMBL" id="MG264610">
    <property type="protein sequence ID" value="AUG32696.1"/>
    <property type="molecule type" value="Genomic_DNA"/>
</dbReference>
<evidence type="ECO:0000256" key="1">
    <source>
        <dbReference type="ARBA" id="ARBA00004651"/>
    </source>
</evidence>
<name>A0A2H4ZQ72_9EUKA</name>
<dbReference type="AlphaFoldDB" id="A0A2H4ZQ72"/>
<dbReference type="GO" id="GO:0005886">
    <property type="term" value="C:plasma membrane"/>
    <property type="evidence" value="ECO:0007669"/>
    <property type="project" value="UniProtKB-SubCell"/>
</dbReference>
<accession>A0A2H4ZQ72</accession>
<dbReference type="Gene3D" id="2.30.30.60">
    <property type="match status" value="1"/>
</dbReference>
<dbReference type="PANTHER" id="PTHR30566">
    <property type="entry name" value="YNAI-RELATED MECHANOSENSITIVE ION CHANNEL"/>
    <property type="match status" value="1"/>
</dbReference>
<dbReference type="GO" id="GO:0055085">
    <property type="term" value="P:transmembrane transport"/>
    <property type="evidence" value="ECO:0007669"/>
    <property type="project" value="InterPro"/>
</dbReference>
<dbReference type="InterPro" id="IPR049142">
    <property type="entry name" value="MS_channel_1st"/>
</dbReference>
<dbReference type="SUPFAM" id="SSF82689">
    <property type="entry name" value="Mechanosensitive channel protein MscS (YggB), C-terminal domain"/>
    <property type="match status" value="1"/>
</dbReference>
<keyword evidence="3" id="KW-1003">Cell membrane</keyword>
<feature type="transmembrane region" description="Helical" evidence="7">
    <location>
        <begin position="122"/>
        <end position="142"/>
    </location>
</feature>
<evidence type="ECO:0000256" key="3">
    <source>
        <dbReference type="ARBA" id="ARBA00022475"/>
    </source>
</evidence>
<reference evidence="10" key="1">
    <citation type="submission" date="2017-10" db="EMBL/GenBank/DDBJ databases">
        <title>Paulinella longichromatophora chromatophore genome.</title>
        <authorList>
            <person name="Lhee D."/>
            <person name="Yoon H.S."/>
        </authorList>
    </citation>
    <scope>NUCLEOTIDE SEQUENCE</scope>
</reference>
<sequence length="364" mass="40869">MSSYTADVIEAIIRWILGCTVIWGVATMIRYIIAYTAQRTRIVIDRLVIGILFNAFFIVGLSTVTVWAWDAAPSKGEGDVVLHHVSRVLVSVVVVRLIDTLCLRFLEQALTDSEDNSNTDMLVAFAPMIRALIWALGILLYFQYRGVGFTNICAALAGAGIGLGFALQGPARDFTNYLTILLDKPFSVGQLIKYGEIVARVEKVGVRSTQLRSMDGERVVVSHEDLLDATLHNLADIPRRRLLHRIGVTYQTSAETLEEIPELTRKVISTIDGAEFGRCHLILFADSALEFELVFYIPNNDYSFALDTQHRVTIGIVRAFLEKGIEFAYPTQKVYIERNIEINNNDEFEEEILSKSFKKQRALS</sequence>
<gene>
    <name evidence="10" type="ORF">PLO_722</name>
</gene>
<keyword evidence="10" id="KW-0934">Plastid</keyword>
<keyword evidence="5 7" id="KW-1133">Transmembrane helix</keyword>
<comment type="similarity">
    <text evidence="2">Belongs to the MscS (TC 1.A.23) family.</text>
</comment>
<evidence type="ECO:0000259" key="8">
    <source>
        <dbReference type="Pfam" id="PF00924"/>
    </source>
</evidence>
<keyword evidence="4 7" id="KW-0812">Transmembrane</keyword>
<dbReference type="InterPro" id="IPR011014">
    <property type="entry name" value="MscS_channel_TM-2"/>
</dbReference>
<evidence type="ECO:0000259" key="9">
    <source>
        <dbReference type="Pfam" id="PF21088"/>
    </source>
</evidence>
<evidence type="ECO:0000256" key="4">
    <source>
        <dbReference type="ARBA" id="ARBA00022692"/>
    </source>
</evidence>
<geneLocation type="plastid" evidence="10"/>
<organism evidence="10">
    <name type="scientific">Paulinella longichromatophora</name>
    <dbReference type="NCBI Taxonomy" id="1708747"/>
    <lineage>
        <taxon>Eukaryota</taxon>
        <taxon>Sar</taxon>
        <taxon>Rhizaria</taxon>
        <taxon>Cercozoa</taxon>
        <taxon>Imbricatea</taxon>
        <taxon>Silicofilosea</taxon>
        <taxon>Euglyphida</taxon>
        <taxon>Paulinellidae</taxon>
        <taxon>Paulinella</taxon>
    </lineage>
</organism>
<dbReference type="InterPro" id="IPR023408">
    <property type="entry name" value="MscS_beta-dom_sf"/>
</dbReference>
<dbReference type="InterPro" id="IPR006685">
    <property type="entry name" value="MscS_channel_2nd"/>
</dbReference>
<feature type="transmembrane region" description="Helical" evidence="7">
    <location>
        <begin position="12"/>
        <end position="35"/>
    </location>
</feature>
<feature type="domain" description="Mechanosensitive ion channel MscS" evidence="8">
    <location>
        <begin position="172"/>
        <end position="234"/>
    </location>
</feature>
<evidence type="ECO:0000256" key="5">
    <source>
        <dbReference type="ARBA" id="ARBA00022989"/>
    </source>
</evidence>
<protein>
    <submittedName>
        <fullName evidence="10">Small-conductance mechanosensitive channel</fullName>
    </submittedName>
</protein>
<dbReference type="SUPFAM" id="SSF50182">
    <property type="entry name" value="Sm-like ribonucleoproteins"/>
    <property type="match status" value="1"/>
</dbReference>
<dbReference type="Gene3D" id="3.30.70.100">
    <property type="match status" value="1"/>
</dbReference>
<dbReference type="Pfam" id="PF21088">
    <property type="entry name" value="MS_channel_1st"/>
    <property type="match status" value="1"/>
</dbReference>
<feature type="transmembrane region" description="Helical" evidence="7">
    <location>
        <begin position="47"/>
        <end position="69"/>
    </location>
</feature>
<dbReference type="Gene3D" id="1.10.287.1260">
    <property type="match status" value="1"/>
</dbReference>
<feature type="domain" description="Mechanosensitive ion channel transmembrane helices 2/3" evidence="9">
    <location>
        <begin position="129"/>
        <end position="168"/>
    </location>
</feature>